<dbReference type="EMBL" id="CM000782">
    <property type="protein sequence ID" value="AQK80894.1"/>
    <property type="molecule type" value="Genomic_DNA"/>
</dbReference>
<dbReference type="PaxDb" id="4577-GRMZM2G102149_P01"/>
<dbReference type="AlphaFoldDB" id="A0A1D6LMU7"/>
<reference evidence="1" key="1">
    <citation type="submission" date="2015-12" db="EMBL/GenBank/DDBJ databases">
        <title>Update maize B73 reference genome by single molecule sequencing technologies.</title>
        <authorList>
            <consortium name="Maize Genome Sequencing Project"/>
            <person name="Ware D."/>
        </authorList>
    </citation>
    <scope>NUCLEOTIDE SEQUENCE</scope>
    <source>
        <tissue evidence="1">Seedling</tissue>
    </source>
</reference>
<dbReference type="SUPFAM" id="SSF50630">
    <property type="entry name" value="Acid proteases"/>
    <property type="match status" value="1"/>
</dbReference>
<name>A0A1D6LMU7_MAIZE</name>
<accession>A0A1D6LMU7</accession>
<dbReference type="InterPro" id="IPR021109">
    <property type="entry name" value="Peptidase_aspartic_dom_sf"/>
</dbReference>
<sequence length="67" mass="7153">MGKKVAVPSALAASGLVASDRFFMCFGRNGVGRLNFGDAGGRYQAETPFIARSSRLVAFPSSTRRLK</sequence>
<organism evidence="1">
    <name type="scientific">Zea mays</name>
    <name type="common">Maize</name>
    <dbReference type="NCBI Taxonomy" id="4577"/>
    <lineage>
        <taxon>Eukaryota</taxon>
        <taxon>Viridiplantae</taxon>
        <taxon>Streptophyta</taxon>
        <taxon>Embryophyta</taxon>
        <taxon>Tracheophyta</taxon>
        <taxon>Spermatophyta</taxon>
        <taxon>Magnoliopsida</taxon>
        <taxon>Liliopsida</taxon>
        <taxon>Poales</taxon>
        <taxon>Poaceae</taxon>
        <taxon>PACMAD clade</taxon>
        <taxon>Panicoideae</taxon>
        <taxon>Andropogonodae</taxon>
        <taxon>Andropogoneae</taxon>
        <taxon>Tripsacinae</taxon>
        <taxon>Zea</taxon>
    </lineage>
</organism>
<gene>
    <name evidence="1" type="ORF">ZEAMMB73_Zm00001d036394</name>
</gene>
<proteinExistence type="predicted"/>
<evidence type="ECO:0000313" key="1">
    <source>
        <dbReference type="EMBL" id="AQK80894.1"/>
    </source>
</evidence>
<protein>
    <submittedName>
        <fullName evidence="1">Uncharacterized protein</fullName>
    </submittedName>
</protein>
<dbReference type="InParanoid" id="A0A1D6LMU7"/>
<dbReference type="eggNOG" id="KOG1339">
    <property type="taxonomic scope" value="Eukaryota"/>
</dbReference>